<evidence type="ECO:0000256" key="2">
    <source>
        <dbReference type="ARBA" id="ARBA00022448"/>
    </source>
</evidence>
<keyword evidence="2" id="KW-0813">Transport</keyword>
<feature type="compositionally biased region" description="Polar residues" evidence="5">
    <location>
        <begin position="902"/>
        <end position="912"/>
    </location>
</feature>
<protein>
    <submittedName>
        <fullName evidence="7">Putative secretory pathway protein Sec39</fullName>
    </submittedName>
</protein>
<organism evidence="7">
    <name type="scientific">Rosellinia necatrix</name>
    <name type="common">White root-rot fungus</name>
    <dbReference type="NCBI Taxonomy" id="77044"/>
    <lineage>
        <taxon>Eukaryota</taxon>
        <taxon>Fungi</taxon>
        <taxon>Dikarya</taxon>
        <taxon>Ascomycota</taxon>
        <taxon>Pezizomycotina</taxon>
        <taxon>Sordariomycetes</taxon>
        <taxon>Xylariomycetidae</taxon>
        <taxon>Xylariales</taxon>
        <taxon>Xylariaceae</taxon>
        <taxon>Rosellinia</taxon>
    </lineage>
</organism>
<evidence type="ECO:0000256" key="1">
    <source>
        <dbReference type="ARBA" id="ARBA00004240"/>
    </source>
</evidence>
<keyword evidence="4" id="KW-0653">Protein transport</keyword>
<gene>
    <name evidence="7" type="ORF">SAMD00023353_4700710</name>
</gene>
<reference evidence="7" key="1">
    <citation type="submission" date="2016-03" db="EMBL/GenBank/DDBJ databases">
        <title>Draft genome sequence of Rosellinia necatrix.</title>
        <authorList>
            <person name="Kanematsu S."/>
        </authorList>
    </citation>
    <scope>NUCLEOTIDE SEQUENCE [LARGE SCALE GENOMIC DNA]</scope>
    <source>
        <strain evidence="7">W97</strain>
    </source>
</reference>
<evidence type="ECO:0000259" key="6">
    <source>
        <dbReference type="Pfam" id="PF08314"/>
    </source>
</evidence>
<dbReference type="GO" id="GO:0015031">
    <property type="term" value="P:protein transport"/>
    <property type="evidence" value="ECO:0007669"/>
    <property type="project" value="UniProtKB-KW"/>
</dbReference>
<name>A0A1W2TQS1_ROSNE</name>
<feature type="region of interest" description="Disordered" evidence="5">
    <location>
        <begin position="27"/>
        <end position="46"/>
    </location>
</feature>
<proteinExistence type="predicted"/>
<dbReference type="AlphaFoldDB" id="A0A1W2TQS1"/>
<sequence length="962" mass="106863">MNTLNILQPRLRLQRPTPNAYPLAISTNQPYGSPSLSPQSPGLVKRPPRKHVLISTKMTASLSPPRVLLLAVHFATKSDVQNLTALVAHHPNVLRPELILRVLLTCLPETLRSSEYVGLIERIESGDLYSEPDLSVQFDSSSVRDITDAEAAKKTRRLRLLPLAWDHAAKDVLTDPVSLFLVHRARRVDQEAGLLTQLPDLVVPFLQHAPCIRTWMISALLPLLRRNYEYYPNEPITQTLESFERLDSRTAVALLLSQTGAREGDLQHVGRDLRGLIGPWMYNNTRWHGSIEGQSSAEDSRLGHVSCPAWEHVLEWLITQASVSWKVAVKAFDQWDGPNDADLGDYGSGWLDDEAQGLLERRFARAALASAYLIPEASVEALSGVNNIIIKIMSLLDQDPCPTLQVASSLLSPFAELEGENLISARSASLMRNDLLEESNYLTTPNQSSTQLLHVLTLSAFILTKAGAPCSVRRAGELAFLQDEREQKADAIRLIRSLSANGPKNDDRYWIRARNELLWLRDWGAEEAFGSSDIRIHGIFGQLEREFLEVECLKAFLTNTRYSMARSIYEDSPEKPLRENILQDTVIAVAMEAYDNASNLHRGRGGLLKCDDIIHAFPQTFPETHPASKRIEALLRATHALSEYRLVLKKGEPFTPVVLRVRADPVSIVGRVLEQNPKSYTNIQDLLDIGSNMVDAGLLDSDKPGQSNITLASSSDHHMATRRRITAMCVDAALTEDDFETAYSYIVNRVASDADSRSTDEYSWKAALQAGKYRRTGRTMKPTHIGTASGNLDIRHLEQRIECLSTAVRIAPPATLQEILNVFRKCEEELNATIKAEEAQESAWDDRGDLQTMPGAFSSTVPAGVVRSATRSSRRVEEAPMSLFDLSRASMARAQHNFSALSSLQRSGQTRASDGEGGFDEVLGQPRVRKRDQLREAAVGTLASGVGWLIGAQPVERGQERE</sequence>
<evidence type="ECO:0000313" key="7">
    <source>
        <dbReference type="EMBL" id="GAP90809.1"/>
    </source>
</evidence>
<dbReference type="Pfam" id="PF08314">
    <property type="entry name" value="Sec39"/>
    <property type="match status" value="1"/>
</dbReference>
<dbReference type="GO" id="GO:0005783">
    <property type="term" value="C:endoplasmic reticulum"/>
    <property type="evidence" value="ECO:0007669"/>
    <property type="project" value="UniProtKB-SubCell"/>
</dbReference>
<dbReference type="PANTHER" id="PTHR40787">
    <property type="entry name" value="SECRETED PROTEIN"/>
    <property type="match status" value="1"/>
</dbReference>
<evidence type="ECO:0000256" key="3">
    <source>
        <dbReference type="ARBA" id="ARBA00022824"/>
    </source>
</evidence>
<dbReference type="PANTHER" id="PTHR40787:SF3">
    <property type="entry name" value="PROTEIN TRANSPORT PROTEIN SEC39"/>
    <property type="match status" value="1"/>
</dbReference>
<dbReference type="OrthoDB" id="3434013at2759"/>
<evidence type="ECO:0000256" key="4">
    <source>
        <dbReference type="ARBA" id="ARBA00022927"/>
    </source>
</evidence>
<dbReference type="Proteomes" id="UP000054516">
    <property type="component" value="Unassembled WGS sequence"/>
</dbReference>
<dbReference type="EMBL" id="DF977492">
    <property type="protein sequence ID" value="GAP90809.1"/>
    <property type="molecule type" value="Genomic_DNA"/>
</dbReference>
<comment type="subcellular location">
    <subcellularLocation>
        <location evidence="1">Endoplasmic reticulum</location>
    </subcellularLocation>
</comment>
<dbReference type="GO" id="GO:0006890">
    <property type="term" value="P:retrograde vesicle-mediated transport, Golgi to endoplasmic reticulum"/>
    <property type="evidence" value="ECO:0007669"/>
    <property type="project" value="InterPro"/>
</dbReference>
<dbReference type="InterPro" id="IPR013244">
    <property type="entry name" value="Sec39_domain"/>
</dbReference>
<evidence type="ECO:0000256" key="5">
    <source>
        <dbReference type="SAM" id="MobiDB-lite"/>
    </source>
</evidence>
<keyword evidence="3" id="KW-0256">Endoplasmic reticulum</keyword>
<feature type="region of interest" description="Disordered" evidence="5">
    <location>
        <begin position="902"/>
        <end position="925"/>
    </location>
</feature>
<dbReference type="OMA" id="GMKRAYD"/>
<evidence type="ECO:0000313" key="8">
    <source>
        <dbReference type="Proteomes" id="UP000054516"/>
    </source>
</evidence>
<keyword evidence="8" id="KW-1185">Reference proteome</keyword>
<accession>A0A1W2TQS1</accession>
<feature type="domain" description="Sec39" evidence="6">
    <location>
        <begin position="68"/>
        <end position="844"/>
    </location>
</feature>
<feature type="compositionally biased region" description="Low complexity" evidence="5">
    <location>
        <begin position="29"/>
        <end position="43"/>
    </location>
</feature>